<keyword evidence="2" id="KW-0732">Signal</keyword>
<reference evidence="3" key="1">
    <citation type="journal article" date="2020" name="Fungal Divers.">
        <title>Resolving the Mortierellaceae phylogeny through synthesis of multi-gene phylogenetics and phylogenomics.</title>
        <authorList>
            <person name="Vandepol N."/>
            <person name="Liber J."/>
            <person name="Desiro A."/>
            <person name="Na H."/>
            <person name="Kennedy M."/>
            <person name="Barry K."/>
            <person name="Grigoriev I.V."/>
            <person name="Miller A.N."/>
            <person name="O'Donnell K."/>
            <person name="Stajich J.E."/>
            <person name="Bonito G."/>
        </authorList>
    </citation>
    <scope>NUCLEOTIDE SEQUENCE</scope>
    <source>
        <strain evidence="3">BC1065</strain>
    </source>
</reference>
<protein>
    <submittedName>
        <fullName evidence="3">Uncharacterized protein</fullName>
    </submittedName>
</protein>
<dbReference type="OrthoDB" id="2380458at2759"/>
<evidence type="ECO:0000313" key="3">
    <source>
        <dbReference type="EMBL" id="KAG0257300.1"/>
    </source>
</evidence>
<keyword evidence="4" id="KW-1185">Reference proteome</keyword>
<feature type="region of interest" description="Disordered" evidence="1">
    <location>
        <begin position="150"/>
        <end position="180"/>
    </location>
</feature>
<feature type="compositionally biased region" description="Low complexity" evidence="1">
    <location>
        <begin position="154"/>
        <end position="172"/>
    </location>
</feature>
<proteinExistence type="predicted"/>
<evidence type="ECO:0000313" key="4">
    <source>
        <dbReference type="Proteomes" id="UP000807716"/>
    </source>
</evidence>
<feature type="chain" id="PRO_5040435253" evidence="2">
    <location>
        <begin position="22"/>
        <end position="309"/>
    </location>
</feature>
<dbReference type="EMBL" id="JAAAJB010000368">
    <property type="protein sequence ID" value="KAG0257300.1"/>
    <property type="molecule type" value="Genomic_DNA"/>
</dbReference>
<name>A0A9P6U383_9FUNG</name>
<comment type="caution">
    <text evidence="3">The sequence shown here is derived from an EMBL/GenBank/DDBJ whole genome shotgun (WGS) entry which is preliminary data.</text>
</comment>
<sequence length="309" mass="33825">MAGRAPALLLLYLFLSLLVQALPAVNPSTPSQPKSSSSSAPSLSGFAILDPKPNTVWLTESLPTVAWDKSPFPEGATVDIALLHHERKESTLLRRYVPARIGSTMVNLRPDLRPGTYALLITVFKDRSTTVLARSLVQTITVVVDDNDDEKVDTTTTSSSASSPSDNNNNNNNDKDDDDAEKTLSVIGSSSTLYAHEQLALNYQPKNSVVVRAPYTLGWTIPAPLKKAKHAKVDILLVDDKTTDDVVAVVATRMNAHAGFTYVNLPDTVPRGRYRLKIEMYGKGRRFVGYTSNFNVRESAMSPRNVRKA</sequence>
<gene>
    <name evidence="3" type="ORF">DFQ27_005206</name>
</gene>
<dbReference type="Proteomes" id="UP000807716">
    <property type="component" value="Unassembled WGS sequence"/>
</dbReference>
<accession>A0A9P6U383</accession>
<feature type="signal peptide" evidence="2">
    <location>
        <begin position="1"/>
        <end position="21"/>
    </location>
</feature>
<organism evidence="3 4">
    <name type="scientific">Actinomortierella ambigua</name>
    <dbReference type="NCBI Taxonomy" id="1343610"/>
    <lineage>
        <taxon>Eukaryota</taxon>
        <taxon>Fungi</taxon>
        <taxon>Fungi incertae sedis</taxon>
        <taxon>Mucoromycota</taxon>
        <taxon>Mortierellomycotina</taxon>
        <taxon>Mortierellomycetes</taxon>
        <taxon>Mortierellales</taxon>
        <taxon>Mortierellaceae</taxon>
        <taxon>Actinomortierella</taxon>
    </lineage>
</organism>
<dbReference type="AlphaFoldDB" id="A0A9P6U383"/>
<evidence type="ECO:0000256" key="2">
    <source>
        <dbReference type="SAM" id="SignalP"/>
    </source>
</evidence>
<evidence type="ECO:0000256" key="1">
    <source>
        <dbReference type="SAM" id="MobiDB-lite"/>
    </source>
</evidence>